<protein>
    <submittedName>
        <fullName evidence="2">Unannotated protein</fullName>
    </submittedName>
</protein>
<gene>
    <name evidence="2" type="ORF">UFOPK3773_00992</name>
</gene>
<dbReference type="AlphaFoldDB" id="A0A6J7JL65"/>
<evidence type="ECO:0000313" key="2">
    <source>
        <dbReference type="EMBL" id="CAB4943519.1"/>
    </source>
</evidence>
<name>A0A6J7JL65_9ZZZZ</name>
<evidence type="ECO:0000256" key="1">
    <source>
        <dbReference type="SAM" id="MobiDB-lite"/>
    </source>
</evidence>
<reference evidence="2" key="1">
    <citation type="submission" date="2020-05" db="EMBL/GenBank/DDBJ databases">
        <authorList>
            <person name="Chiriac C."/>
            <person name="Salcher M."/>
            <person name="Ghai R."/>
            <person name="Kavagutti S V."/>
        </authorList>
    </citation>
    <scope>NUCLEOTIDE SEQUENCE</scope>
</reference>
<sequence>MIRAPWAVVAAGAVVIVLGSALRPLVVADREPPPVSVEAVETTRLVCPDPIANALITSVVTGFVAPGLGGKSGATRSGGAASSTGAAQLATMPPKGASEKRAISKAGRSETLSTSGMPLPPVVATGIGSLAPGLTLDQFTLGEQGRTRGLAAMECVAAGTDEWFVGGGSGVGRLSVVTLTNPEDSPASVDVLLFGPGGALPAPAGRGVFVPGRGQVRLSLSDLAPGVANFVVHVETLSGRVAAAVSDRLVNGLIPRGLEWVPRSTGPSTRTIVSAIPGKVSPVRLSVLSPQHDATVRVRLITPSGTFAPAGMAKLALSAGRVEVIDITSALRQQPVAVELTSDQPVVGGAWYQLGDATGIAEFAYAAGAPELTGPAAVAGLPIASGYRHRLYLTNTGGKQASVVVTVYDDAGRSRTTTLRVARGSTQVWTVRPPTKRTSGIFSMVVTPSATSTHIRGMRITSLPTGSGTMAAGVTLSPVRSKVVVPEAQPNLAVSAG</sequence>
<dbReference type="InterPro" id="IPR043777">
    <property type="entry name" value="DUF5719"/>
</dbReference>
<feature type="region of interest" description="Disordered" evidence="1">
    <location>
        <begin position="73"/>
        <end position="118"/>
    </location>
</feature>
<feature type="compositionally biased region" description="Low complexity" evidence="1">
    <location>
        <begin position="73"/>
        <end position="91"/>
    </location>
</feature>
<dbReference type="Pfam" id="PF18986">
    <property type="entry name" value="DUF5719"/>
    <property type="match status" value="1"/>
</dbReference>
<proteinExistence type="predicted"/>
<organism evidence="2">
    <name type="scientific">freshwater metagenome</name>
    <dbReference type="NCBI Taxonomy" id="449393"/>
    <lineage>
        <taxon>unclassified sequences</taxon>
        <taxon>metagenomes</taxon>
        <taxon>ecological metagenomes</taxon>
    </lineage>
</organism>
<accession>A0A6J7JL65</accession>
<dbReference type="EMBL" id="CAFBNF010000097">
    <property type="protein sequence ID" value="CAB4943519.1"/>
    <property type="molecule type" value="Genomic_DNA"/>
</dbReference>